<keyword evidence="3" id="KW-1185">Reference proteome</keyword>
<gene>
    <name evidence="2" type="ORF">A8709_26820</name>
</gene>
<feature type="transmembrane region" description="Helical" evidence="1">
    <location>
        <begin position="21"/>
        <end position="42"/>
    </location>
</feature>
<evidence type="ECO:0000313" key="2">
    <source>
        <dbReference type="EMBL" id="OCT14422.1"/>
    </source>
</evidence>
<proteinExistence type="predicted"/>
<name>A0A1C1A1L4_9BACL</name>
<evidence type="ECO:0000313" key="3">
    <source>
        <dbReference type="Proteomes" id="UP000093309"/>
    </source>
</evidence>
<accession>A0A1C1A1L4</accession>
<dbReference type="RefSeq" id="WP_065853274.1">
    <property type="nucleotide sequence ID" value="NZ_LYPC01000020.1"/>
</dbReference>
<protein>
    <submittedName>
        <fullName evidence="2">Uncharacterized protein</fullName>
    </submittedName>
</protein>
<sequence>MSNRAVSVNPIERVERDVMPLVKMMTFTAWALLAVGLVLSLFSIESFNDRNTPLMVGIGFMVGSVHVYVIRTAIHLVHSRSVSKSE</sequence>
<dbReference type="EMBL" id="LYPC01000020">
    <property type="protein sequence ID" value="OCT14422.1"/>
    <property type="molecule type" value="Genomic_DNA"/>
</dbReference>
<keyword evidence="1" id="KW-1133">Transmembrane helix</keyword>
<feature type="transmembrane region" description="Helical" evidence="1">
    <location>
        <begin position="54"/>
        <end position="74"/>
    </location>
</feature>
<keyword evidence="1" id="KW-0472">Membrane</keyword>
<keyword evidence="1" id="KW-0812">Transmembrane</keyword>
<dbReference type="AlphaFoldDB" id="A0A1C1A1L4"/>
<organism evidence="2 3">
    <name type="scientific">Paenibacillus pectinilyticus</name>
    <dbReference type="NCBI Taxonomy" id="512399"/>
    <lineage>
        <taxon>Bacteria</taxon>
        <taxon>Bacillati</taxon>
        <taxon>Bacillota</taxon>
        <taxon>Bacilli</taxon>
        <taxon>Bacillales</taxon>
        <taxon>Paenibacillaceae</taxon>
        <taxon>Paenibacillus</taxon>
    </lineage>
</organism>
<comment type="caution">
    <text evidence="2">The sequence shown here is derived from an EMBL/GenBank/DDBJ whole genome shotgun (WGS) entry which is preliminary data.</text>
</comment>
<dbReference type="OrthoDB" id="2679261at2"/>
<dbReference type="Proteomes" id="UP000093309">
    <property type="component" value="Unassembled WGS sequence"/>
</dbReference>
<reference evidence="3" key="1">
    <citation type="submission" date="2016-05" db="EMBL/GenBank/DDBJ databases">
        <title>Paenibacillus oryzae. sp. nov., isolated from the rice root.</title>
        <authorList>
            <person name="Zhang J."/>
            <person name="Zhang X."/>
        </authorList>
    </citation>
    <scope>NUCLEOTIDE SEQUENCE [LARGE SCALE GENOMIC DNA]</scope>
    <source>
        <strain evidence="3">KCTC13222</strain>
    </source>
</reference>
<evidence type="ECO:0000256" key="1">
    <source>
        <dbReference type="SAM" id="Phobius"/>
    </source>
</evidence>
<dbReference type="STRING" id="512399.A8709_26820"/>